<organism evidence="4 5">
    <name type="scientific">Paenibacillus rhizophilus</name>
    <dbReference type="NCBI Taxonomy" id="1850366"/>
    <lineage>
        <taxon>Bacteria</taxon>
        <taxon>Bacillati</taxon>
        <taxon>Bacillota</taxon>
        <taxon>Bacilli</taxon>
        <taxon>Bacillales</taxon>
        <taxon>Paenibacillaceae</taxon>
        <taxon>Paenibacillus</taxon>
    </lineage>
</organism>
<gene>
    <name evidence="4" type="ORF">EH198_04610</name>
</gene>
<dbReference type="GO" id="GO:0016787">
    <property type="term" value="F:hydrolase activity"/>
    <property type="evidence" value="ECO:0007669"/>
    <property type="project" value="UniProtKB-KW"/>
</dbReference>
<dbReference type="PRINTS" id="PR00413">
    <property type="entry name" value="HADHALOGNASE"/>
</dbReference>
<dbReference type="SFLD" id="SFLDG01129">
    <property type="entry name" value="C1.5:_HAD__Beta-PGM__Phosphata"/>
    <property type="match status" value="1"/>
</dbReference>
<dbReference type="AlphaFoldDB" id="A0A3N9PDJ9"/>
<comment type="similarity">
    <text evidence="1">Belongs to the HAD-like hydrolase superfamily. CbbY/CbbZ/Gph/YieH family.</text>
</comment>
<dbReference type="RefSeq" id="WP_124694327.1">
    <property type="nucleotide sequence ID" value="NZ_JBHUFE010000016.1"/>
</dbReference>
<dbReference type="EMBL" id="RQPI01000001">
    <property type="protein sequence ID" value="RQW13685.1"/>
    <property type="molecule type" value="Genomic_DNA"/>
</dbReference>
<dbReference type="Pfam" id="PF13419">
    <property type="entry name" value="HAD_2"/>
    <property type="match status" value="1"/>
</dbReference>
<keyword evidence="5" id="KW-1185">Reference proteome</keyword>
<name>A0A3N9PDJ9_9BACL</name>
<dbReference type="InterPro" id="IPR006439">
    <property type="entry name" value="HAD-SF_hydro_IA"/>
</dbReference>
<dbReference type="SUPFAM" id="SSF56784">
    <property type="entry name" value="HAD-like"/>
    <property type="match status" value="1"/>
</dbReference>
<sequence length="224" mass="25251">MIKALVFDFDGTIIDTESAWYAAFREAYEQHGVELTVKQYSQCIGTSLCNFNPYEYLMTDLNLPIDREEFRKAVQLRHSELMEAEEMRLGIKHYLDSAKAAGLKIGLATSSSTAWVEKYLNQLGLREYFDCIRTSDHVKNVKPDPELYLQALECLGVKPDEAIAIEDSPNGSKAALAAGMHCVVSPNKITSLLAFDPSLHKLECFTDLDFEHLTTRQFEATQIS</sequence>
<protein>
    <submittedName>
        <fullName evidence="4">HAD family hydrolase</fullName>
    </submittedName>
</protein>
<dbReference type="SFLD" id="SFLDG01135">
    <property type="entry name" value="C1.5.6:_HAD__Beta-PGM__Phospha"/>
    <property type="match status" value="1"/>
</dbReference>
<dbReference type="PANTHER" id="PTHR18901">
    <property type="entry name" value="2-DEOXYGLUCOSE-6-PHOSPHATE PHOSPHATASE 2"/>
    <property type="match status" value="1"/>
</dbReference>
<dbReference type="InterPro" id="IPR023198">
    <property type="entry name" value="PGP-like_dom2"/>
</dbReference>
<dbReference type="PANTHER" id="PTHR18901:SF38">
    <property type="entry name" value="PSEUDOURIDINE-5'-PHOSPHATASE"/>
    <property type="match status" value="1"/>
</dbReference>
<dbReference type="OrthoDB" id="9797743at2"/>
<accession>A0A3N9PDJ9</accession>
<dbReference type="Proteomes" id="UP000282529">
    <property type="component" value="Unassembled WGS sequence"/>
</dbReference>
<evidence type="ECO:0000256" key="2">
    <source>
        <dbReference type="ARBA" id="ARBA00022723"/>
    </source>
</evidence>
<proteinExistence type="inferred from homology"/>
<evidence type="ECO:0000256" key="1">
    <source>
        <dbReference type="ARBA" id="ARBA00006171"/>
    </source>
</evidence>
<reference evidence="4 5" key="1">
    <citation type="submission" date="2018-11" db="EMBL/GenBank/DDBJ databases">
        <title>Genome sequence of strain 7197.</title>
        <authorList>
            <person name="Gao J."/>
            <person name="Sun J."/>
        </authorList>
    </citation>
    <scope>NUCLEOTIDE SEQUENCE [LARGE SCALE GENOMIC DNA]</scope>
    <source>
        <strain evidence="4 5">7197</strain>
    </source>
</reference>
<dbReference type="Gene3D" id="1.10.150.240">
    <property type="entry name" value="Putative phosphatase, domain 2"/>
    <property type="match status" value="1"/>
</dbReference>
<evidence type="ECO:0000313" key="4">
    <source>
        <dbReference type="EMBL" id="RQW13685.1"/>
    </source>
</evidence>
<dbReference type="CDD" id="cd16423">
    <property type="entry name" value="HAD_BPGM-like"/>
    <property type="match status" value="1"/>
</dbReference>
<dbReference type="InterPro" id="IPR041492">
    <property type="entry name" value="HAD_2"/>
</dbReference>
<keyword evidence="2" id="KW-0479">Metal-binding</keyword>
<evidence type="ECO:0000313" key="5">
    <source>
        <dbReference type="Proteomes" id="UP000282529"/>
    </source>
</evidence>
<dbReference type="GO" id="GO:0046872">
    <property type="term" value="F:metal ion binding"/>
    <property type="evidence" value="ECO:0007669"/>
    <property type="project" value="UniProtKB-KW"/>
</dbReference>
<dbReference type="InterPro" id="IPR023214">
    <property type="entry name" value="HAD_sf"/>
</dbReference>
<dbReference type="SFLD" id="SFLDS00003">
    <property type="entry name" value="Haloacid_Dehalogenase"/>
    <property type="match status" value="1"/>
</dbReference>
<dbReference type="Gene3D" id="3.40.50.1000">
    <property type="entry name" value="HAD superfamily/HAD-like"/>
    <property type="match status" value="1"/>
</dbReference>
<dbReference type="InterPro" id="IPR036412">
    <property type="entry name" value="HAD-like_sf"/>
</dbReference>
<dbReference type="NCBIfam" id="TIGR01549">
    <property type="entry name" value="HAD-SF-IA-v1"/>
    <property type="match status" value="1"/>
</dbReference>
<comment type="caution">
    <text evidence="4">The sequence shown here is derived from an EMBL/GenBank/DDBJ whole genome shotgun (WGS) entry which is preliminary data.</text>
</comment>
<dbReference type="NCBIfam" id="TIGR01509">
    <property type="entry name" value="HAD-SF-IA-v3"/>
    <property type="match status" value="1"/>
</dbReference>
<dbReference type="FunFam" id="3.40.50.1000:FF:000036">
    <property type="entry name" value="HAD family hydrolase"/>
    <property type="match status" value="1"/>
</dbReference>
<keyword evidence="3 4" id="KW-0378">Hydrolase</keyword>
<evidence type="ECO:0000256" key="3">
    <source>
        <dbReference type="ARBA" id="ARBA00022801"/>
    </source>
</evidence>